<reference evidence="3 4" key="1">
    <citation type="journal article" date="2010" name="Stand. Genomic Sci.">
        <title>Complete genome sequence of Conexibacter woesei type strain (ID131577).</title>
        <authorList>
            <person name="Pukall R."/>
            <person name="Lapidus A."/>
            <person name="Glavina Del Rio T."/>
            <person name="Copeland A."/>
            <person name="Tice H."/>
            <person name="Cheng J.-F."/>
            <person name="Lucas S."/>
            <person name="Chen F."/>
            <person name="Nolan M."/>
            <person name="Bruce D."/>
            <person name="Goodwin L."/>
            <person name="Pitluck S."/>
            <person name="Mavromatis K."/>
            <person name="Ivanova N."/>
            <person name="Ovchinnikova G."/>
            <person name="Pati A."/>
            <person name="Chen A."/>
            <person name="Palaniappan K."/>
            <person name="Land M."/>
            <person name="Hauser L."/>
            <person name="Chang Y.-J."/>
            <person name="Jeffries C.D."/>
            <person name="Chain P."/>
            <person name="Meincke L."/>
            <person name="Sims D."/>
            <person name="Brettin T."/>
            <person name="Detter J.C."/>
            <person name="Rohde M."/>
            <person name="Goeker M."/>
            <person name="Bristow J."/>
            <person name="Eisen J.A."/>
            <person name="Markowitz V."/>
            <person name="Kyrpides N.C."/>
            <person name="Klenk H.-P."/>
            <person name="Hugenholtz P."/>
        </authorList>
    </citation>
    <scope>NUCLEOTIDE SEQUENCE [LARGE SCALE GENOMIC DNA]</scope>
    <source>
        <strain evidence="4">DSM 14684 / CIP 108061 / JCM 11494 / NBRC 100937 / ID131577</strain>
    </source>
</reference>
<organism evidence="3 4">
    <name type="scientific">Conexibacter woesei (strain DSM 14684 / CCUG 47730 / CIP 108061 / JCM 11494 / NBRC 100937 / ID131577)</name>
    <dbReference type="NCBI Taxonomy" id="469383"/>
    <lineage>
        <taxon>Bacteria</taxon>
        <taxon>Bacillati</taxon>
        <taxon>Actinomycetota</taxon>
        <taxon>Thermoleophilia</taxon>
        <taxon>Solirubrobacterales</taxon>
        <taxon>Conexibacteraceae</taxon>
        <taxon>Conexibacter</taxon>
    </lineage>
</organism>
<proteinExistence type="predicted"/>
<dbReference type="PANTHER" id="PTHR46825:SF9">
    <property type="entry name" value="BETA-LACTAMASE-RELATED DOMAIN-CONTAINING PROTEIN"/>
    <property type="match status" value="1"/>
</dbReference>
<feature type="chain" id="PRO_5003043512" evidence="1">
    <location>
        <begin position="28"/>
        <end position="400"/>
    </location>
</feature>
<evidence type="ECO:0000313" key="3">
    <source>
        <dbReference type="EMBL" id="ADB48711.1"/>
    </source>
</evidence>
<dbReference type="RefSeq" id="WP_012931764.1">
    <property type="nucleotide sequence ID" value="NC_013739.1"/>
</dbReference>
<keyword evidence="4" id="KW-1185">Reference proteome</keyword>
<dbReference type="InterPro" id="IPR012338">
    <property type="entry name" value="Beta-lactam/transpept-like"/>
</dbReference>
<dbReference type="eggNOG" id="COG1680">
    <property type="taxonomic scope" value="Bacteria"/>
</dbReference>
<dbReference type="Pfam" id="PF00144">
    <property type="entry name" value="Beta-lactamase"/>
    <property type="match status" value="1"/>
</dbReference>
<feature type="signal peptide" evidence="1">
    <location>
        <begin position="1"/>
        <end position="27"/>
    </location>
</feature>
<dbReference type="Proteomes" id="UP000008229">
    <property type="component" value="Chromosome"/>
</dbReference>
<dbReference type="OrthoDB" id="3863176at2"/>
<dbReference type="SUPFAM" id="SSF56601">
    <property type="entry name" value="beta-lactamase/transpeptidase-like"/>
    <property type="match status" value="1"/>
</dbReference>
<dbReference type="EMBL" id="CP001854">
    <property type="protein sequence ID" value="ADB48711.1"/>
    <property type="molecule type" value="Genomic_DNA"/>
</dbReference>
<dbReference type="AlphaFoldDB" id="D3F638"/>
<accession>D3F638</accession>
<reference evidence="4" key="2">
    <citation type="submission" date="2010-01" db="EMBL/GenBank/DDBJ databases">
        <title>The complete genome of Conexibacter woesei DSM 14684.</title>
        <authorList>
            <consortium name="US DOE Joint Genome Institute (JGI-PGF)"/>
            <person name="Lucas S."/>
            <person name="Copeland A."/>
            <person name="Lapidus A."/>
            <person name="Glavina del Rio T."/>
            <person name="Dalin E."/>
            <person name="Tice H."/>
            <person name="Bruce D."/>
            <person name="Goodwin L."/>
            <person name="Pitluck S."/>
            <person name="Kyrpides N."/>
            <person name="Mavromatis K."/>
            <person name="Ivanova N."/>
            <person name="Mikhailova N."/>
            <person name="Chertkov O."/>
            <person name="Brettin T."/>
            <person name="Detter J.C."/>
            <person name="Han C."/>
            <person name="Larimer F."/>
            <person name="Land M."/>
            <person name="Hauser L."/>
            <person name="Markowitz V."/>
            <person name="Cheng J.-F."/>
            <person name="Hugenholtz P."/>
            <person name="Woyke T."/>
            <person name="Wu D."/>
            <person name="Pukall R."/>
            <person name="Steenblock K."/>
            <person name="Schneider S."/>
            <person name="Klenk H.-P."/>
            <person name="Eisen J.A."/>
        </authorList>
    </citation>
    <scope>NUCLEOTIDE SEQUENCE [LARGE SCALE GENOMIC DNA]</scope>
    <source>
        <strain evidence="4">DSM 14684 / CIP 108061 / JCM 11494 / NBRC 100937 / ID131577</strain>
    </source>
</reference>
<dbReference type="InterPro" id="IPR001466">
    <property type="entry name" value="Beta-lactam-related"/>
</dbReference>
<gene>
    <name evidence="3" type="ordered locus">Cwoe_0275</name>
</gene>
<evidence type="ECO:0000256" key="1">
    <source>
        <dbReference type="SAM" id="SignalP"/>
    </source>
</evidence>
<protein>
    <submittedName>
        <fullName evidence="3">Beta-lactamase</fullName>
    </submittedName>
</protein>
<dbReference type="PANTHER" id="PTHR46825">
    <property type="entry name" value="D-ALANYL-D-ALANINE-CARBOXYPEPTIDASE/ENDOPEPTIDASE AMPH"/>
    <property type="match status" value="1"/>
</dbReference>
<evidence type="ECO:0000313" key="4">
    <source>
        <dbReference type="Proteomes" id="UP000008229"/>
    </source>
</evidence>
<dbReference type="KEGG" id="cwo:Cwoe_0275"/>
<dbReference type="Gene3D" id="3.40.710.10">
    <property type="entry name" value="DD-peptidase/beta-lactamase superfamily"/>
    <property type="match status" value="1"/>
</dbReference>
<feature type="domain" description="Beta-lactamase-related" evidence="2">
    <location>
        <begin position="37"/>
        <end position="372"/>
    </location>
</feature>
<evidence type="ECO:0000259" key="2">
    <source>
        <dbReference type="Pfam" id="PF00144"/>
    </source>
</evidence>
<dbReference type="STRING" id="469383.Cwoe_0275"/>
<dbReference type="HOGENOM" id="CLU_683107_0_0_11"/>
<keyword evidence="1" id="KW-0732">Signal</keyword>
<dbReference type="InterPro" id="IPR050491">
    <property type="entry name" value="AmpC-like"/>
</dbReference>
<sequence precursor="true">MKTIRTTLALAAGLTLLTGAAAGTAAAAPTQLSAIDLDAALDTALADSGAPGATVAVLDRGELVWSGAAGLAVDPSAAPMRLGAASAPAAVAMRTDTLQPIASLTKSYTAVVILRLAEQRKLRLDATIDDWLPAVPGARTVTVRQLLQHTAGYPDVEADPYVTRITSTRRRYDPDHRWTRAELIRLTRAPAFTPGTSWSYSNTNYLLLGEIAERAARAPFARLLDRYVARPLKLRDTLIRRSALPLQRFAHGYYFTAKTRFDTWSAARSVPSDAFGPVWTDGGIATTALDAARFSDGLYRAGALLRPRTLATMTHTPGARFRGHGLGTKRFAFGDGARWQGFIGAYGGYTSMAATNRDSGITIAVLSNQLGIDPVTAPAPAIWVRIGQALGAVPDRAALG</sequence>
<name>D3F638_CONWI</name>